<evidence type="ECO:0000313" key="2">
    <source>
        <dbReference type="EMBL" id="CAB4154016.1"/>
    </source>
</evidence>
<dbReference type="EMBL" id="LR797124">
    <property type="protein sequence ID" value="CAB4188352.1"/>
    <property type="molecule type" value="Genomic_DNA"/>
</dbReference>
<evidence type="ECO:0000313" key="1">
    <source>
        <dbReference type="EMBL" id="CAB4148709.1"/>
    </source>
</evidence>
<sequence length="199" mass="21684">MANKKISQLTLAVDVILPTDLMELSRDNYVGGYASEAISGDQLYEGMMVASPYLSAYHPYNQTFGAGVATAIDFKNIELQNFIDVPAPSVLVVDKSGIYKVDFTATINNNGGGSATGYHVGFYLKKNGTTNILNSSKFMTTPENNHVRSYSTSWLVQLKGGEYIEIFCKMDKANFRLITEAAHTGVVTPSSQVIMSRIG</sequence>
<evidence type="ECO:0000313" key="3">
    <source>
        <dbReference type="EMBL" id="CAB4188352.1"/>
    </source>
</evidence>
<reference evidence="1" key="1">
    <citation type="submission" date="2020-04" db="EMBL/GenBank/DDBJ databases">
        <authorList>
            <person name="Chiriac C."/>
            <person name="Salcher M."/>
            <person name="Ghai R."/>
            <person name="Kavagutti S V."/>
        </authorList>
    </citation>
    <scope>NUCLEOTIDE SEQUENCE</scope>
</reference>
<gene>
    <name evidence="3" type="ORF">UFOVP1178_15</name>
    <name evidence="1" type="ORF">UFOVP522_21</name>
    <name evidence="2" type="ORF">UFOVP624_50</name>
</gene>
<dbReference type="EMBL" id="LR796602">
    <property type="protein sequence ID" value="CAB4154016.1"/>
    <property type="molecule type" value="Genomic_DNA"/>
</dbReference>
<proteinExistence type="predicted"/>
<organism evidence="1">
    <name type="scientific">uncultured Caudovirales phage</name>
    <dbReference type="NCBI Taxonomy" id="2100421"/>
    <lineage>
        <taxon>Viruses</taxon>
        <taxon>Duplodnaviria</taxon>
        <taxon>Heunggongvirae</taxon>
        <taxon>Uroviricota</taxon>
        <taxon>Caudoviricetes</taxon>
        <taxon>Peduoviridae</taxon>
        <taxon>Maltschvirus</taxon>
        <taxon>Maltschvirus maltsch</taxon>
    </lineage>
</organism>
<dbReference type="EMBL" id="LR796500">
    <property type="protein sequence ID" value="CAB4148709.1"/>
    <property type="molecule type" value="Genomic_DNA"/>
</dbReference>
<accession>A0A6J5MY73</accession>
<dbReference type="Gene3D" id="2.60.120.40">
    <property type="match status" value="1"/>
</dbReference>
<name>A0A6J5MY73_9CAUD</name>
<dbReference type="InterPro" id="IPR008983">
    <property type="entry name" value="Tumour_necrosis_fac-like_dom"/>
</dbReference>
<protein>
    <submittedName>
        <fullName evidence="1">Uncharacterized protein</fullName>
    </submittedName>
</protein>